<evidence type="ECO:0000313" key="5">
    <source>
        <dbReference type="Proteomes" id="UP000215767"/>
    </source>
</evidence>
<dbReference type="NCBIfam" id="NF008439">
    <property type="entry name" value="PRK11282.1"/>
    <property type="match status" value="1"/>
</dbReference>
<accession>A0A261UHB8</accession>
<dbReference type="GO" id="GO:0003824">
    <property type="term" value="F:catalytic activity"/>
    <property type="evidence" value="ECO:0007669"/>
    <property type="project" value="InterPro"/>
</dbReference>
<dbReference type="PROSITE" id="PS51387">
    <property type="entry name" value="FAD_PCMH"/>
    <property type="match status" value="1"/>
</dbReference>
<dbReference type="PANTHER" id="PTHR11748:SF103">
    <property type="entry name" value="GLYCOLATE OXIDASE SUBUNIT GLCE"/>
    <property type="match status" value="1"/>
</dbReference>
<dbReference type="InterPro" id="IPR036318">
    <property type="entry name" value="FAD-bd_PCMH-like_sf"/>
</dbReference>
<evidence type="ECO:0000256" key="2">
    <source>
        <dbReference type="ARBA" id="ARBA00022827"/>
    </source>
</evidence>
<dbReference type="OrthoDB" id="9811557at2"/>
<dbReference type="InterPro" id="IPR006094">
    <property type="entry name" value="Oxid_FAD_bind_N"/>
</dbReference>
<dbReference type="SUPFAM" id="SSF55103">
    <property type="entry name" value="FAD-linked oxidases, C-terminal domain"/>
    <property type="match status" value="1"/>
</dbReference>
<dbReference type="GO" id="GO:0071949">
    <property type="term" value="F:FAD binding"/>
    <property type="evidence" value="ECO:0007669"/>
    <property type="project" value="InterPro"/>
</dbReference>
<evidence type="ECO:0000256" key="1">
    <source>
        <dbReference type="ARBA" id="ARBA00022630"/>
    </source>
</evidence>
<dbReference type="AlphaFoldDB" id="A0A261UHB8"/>
<feature type="domain" description="FAD-binding PCMH-type" evidence="3">
    <location>
        <begin position="1"/>
        <end position="176"/>
    </location>
</feature>
<dbReference type="Proteomes" id="UP000215767">
    <property type="component" value="Unassembled WGS sequence"/>
</dbReference>
<dbReference type="InterPro" id="IPR016166">
    <property type="entry name" value="FAD-bd_PCMH"/>
</dbReference>
<reference evidence="5" key="1">
    <citation type="submission" date="2017-05" db="EMBL/GenBank/DDBJ databases">
        <title>Complete and WGS of Bordetella genogroups.</title>
        <authorList>
            <person name="Spilker T."/>
            <person name="Lipuma J."/>
        </authorList>
    </citation>
    <scope>NUCLEOTIDE SEQUENCE [LARGE SCALE GENOMIC DNA]</scope>
    <source>
        <strain evidence="5">AU8856</strain>
    </source>
</reference>
<dbReference type="PANTHER" id="PTHR11748">
    <property type="entry name" value="D-LACTATE DEHYDROGENASE"/>
    <property type="match status" value="1"/>
</dbReference>
<comment type="caution">
    <text evidence="4">The sequence shown here is derived from an EMBL/GenBank/DDBJ whole genome shotgun (WGS) entry which is preliminary data.</text>
</comment>
<dbReference type="InterPro" id="IPR016164">
    <property type="entry name" value="FAD-linked_Oxase-like_C"/>
</dbReference>
<protein>
    <submittedName>
        <fullName evidence="4">Glycolate oxidase subunit GlcE</fullName>
    </submittedName>
</protein>
<keyword evidence="5" id="KW-1185">Reference proteome</keyword>
<evidence type="ECO:0000259" key="3">
    <source>
        <dbReference type="PROSITE" id="PS51387"/>
    </source>
</evidence>
<dbReference type="InterPro" id="IPR016169">
    <property type="entry name" value="FAD-bd_PCMH_sub2"/>
</dbReference>
<dbReference type="Pfam" id="PF01565">
    <property type="entry name" value="FAD_binding_4"/>
    <property type="match status" value="1"/>
</dbReference>
<dbReference type="Gene3D" id="3.30.465.10">
    <property type="match status" value="1"/>
</dbReference>
<keyword evidence="2" id="KW-0274">FAD</keyword>
<sequence length="369" mass="39556">MDFVLSELCDQVMTARAAHKPLFIRGGGSKAFYGNHRPLRLEDGHCLLDVTPYRGIVNYQPSELVVTARAGTPLRELEAELAGQGQMLAFEPPHYEASATVGGCVASGLAGPRRMAAGSVRDFVLGARLLDAHGRALNFGGEVMKNVAGYDVSRLLAGSLGIFGVLLEVSLKVLPRPADEATLSLRGTEREALAAFATWRRLPMPVSAACWVPDAQGDGGTIWVRLSGAPPAIDAARVRIGGDAVDPERADAFWLSLREQTHEFFDRTRPLWRIAVPPATAPMGLGATLIEWGGGQRWLSGRHEAASVRAAAQGRGGHATLFRAAQREDVPEDGVFHPLAPGVATLTRRLKQELDPSGLFNPGRLALEL</sequence>
<gene>
    <name evidence="4" type="ORF">CAL28_18660</name>
</gene>
<keyword evidence="1" id="KW-0285">Flavoprotein</keyword>
<dbReference type="EMBL" id="NEVS01000004">
    <property type="protein sequence ID" value="OZI61339.1"/>
    <property type="molecule type" value="Genomic_DNA"/>
</dbReference>
<dbReference type="RefSeq" id="WP_094842745.1">
    <property type="nucleotide sequence ID" value="NZ_NEVS01000004.1"/>
</dbReference>
<proteinExistence type="predicted"/>
<dbReference type="SUPFAM" id="SSF56176">
    <property type="entry name" value="FAD-binding/transporter-associated domain-like"/>
    <property type="match status" value="1"/>
</dbReference>
<organism evidence="4 5">
    <name type="scientific">Bordetella genomosp. 11</name>
    <dbReference type="NCBI Taxonomy" id="1416808"/>
    <lineage>
        <taxon>Bacteria</taxon>
        <taxon>Pseudomonadati</taxon>
        <taxon>Pseudomonadota</taxon>
        <taxon>Betaproteobacteria</taxon>
        <taxon>Burkholderiales</taxon>
        <taxon>Alcaligenaceae</taxon>
        <taxon>Bordetella</taxon>
    </lineage>
</organism>
<name>A0A261UHB8_9BORD</name>
<evidence type="ECO:0000313" key="4">
    <source>
        <dbReference type="EMBL" id="OZI61339.1"/>
    </source>
</evidence>